<keyword evidence="2 7" id="KW-0732">Signal</keyword>
<feature type="compositionally biased region" description="Low complexity" evidence="6">
    <location>
        <begin position="109"/>
        <end position="126"/>
    </location>
</feature>
<dbReference type="GeneID" id="6507101"/>
<feature type="signal peptide" evidence="7">
    <location>
        <begin position="1"/>
        <end position="20"/>
    </location>
</feature>
<dbReference type="InParanoid" id="B3M500"/>
<feature type="domain" description="Chitin-binding type-2" evidence="8">
    <location>
        <begin position="226"/>
        <end position="282"/>
    </location>
</feature>
<accession>B3M500</accession>
<feature type="domain" description="Chitin-binding type-2" evidence="8">
    <location>
        <begin position="23"/>
        <end position="80"/>
    </location>
</feature>
<dbReference type="HOGENOM" id="CLU_089077_0_0_1"/>
<reference evidence="9 10" key="1">
    <citation type="journal article" date="2007" name="Nature">
        <title>Evolution of genes and genomes on the Drosophila phylogeny.</title>
        <authorList>
            <consortium name="Drosophila 12 Genomes Consortium"/>
            <person name="Clark A.G."/>
            <person name="Eisen M.B."/>
            <person name="Smith D.R."/>
            <person name="Bergman C.M."/>
            <person name="Oliver B."/>
            <person name="Markow T.A."/>
            <person name="Kaufman T.C."/>
            <person name="Kellis M."/>
            <person name="Gelbart W."/>
            <person name="Iyer V.N."/>
            <person name="Pollard D.A."/>
            <person name="Sackton T.B."/>
            <person name="Larracuente A.M."/>
            <person name="Singh N.D."/>
            <person name="Abad J.P."/>
            <person name="Abt D.N."/>
            <person name="Adryan B."/>
            <person name="Aguade M."/>
            <person name="Akashi H."/>
            <person name="Anderson W.W."/>
            <person name="Aquadro C.F."/>
            <person name="Ardell D.H."/>
            <person name="Arguello R."/>
            <person name="Artieri C.G."/>
            <person name="Barbash D.A."/>
            <person name="Barker D."/>
            <person name="Barsanti P."/>
            <person name="Batterham P."/>
            <person name="Batzoglou S."/>
            <person name="Begun D."/>
            <person name="Bhutkar A."/>
            <person name="Blanco E."/>
            <person name="Bosak S.A."/>
            <person name="Bradley R.K."/>
            <person name="Brand A.D."/>
            <person name="Brent M.R."/>
            <person name="Brooks A.N."/>
            <person name="Brown R.H."/>
            <person name="Butlin R.K."/>
            <person name="Caggese C."/>
            <person name="Calvi B.R."/>
            <person name="Bernardo de Carvalho A."/>
            <person name="Caspi A."/>
            <person name="Castrezana S."/>
            <person name="Celniker S.E."/>
            <person name="Chang J.L."/>
            <person name="Chapple C."/>
            <person name="Chatterji S."/>
            <person name="Chinwalla A."/>
            <person name="Civetta A."/>
            <person name="Clifton S.W."/>
            <person name="Comeron J.M."/>
            <person name="Costello J.C."/>
            <person name="Coyne J.A."/>
            <person name="Daub J."/>
            <person name="David R.G."/>
            <person name="Delcher A.L."/>
            <person name="Delehaunty K."/>
            <person name="Do C.B."/>
            <person name="Ebling H."/>
            <person name="Edwards K."/>
            <person name="Eickbush T."/>
            <person name="Evans J.D."/>
            <person name="Filipski A."/>
            <person name="Findeiss S."/>
            <person name="Freyhult E."/>
            <person name="Fulton L."/>
            <person name="Fulton R."/>
            <person name="Garcia A.C."/>
            <person name="Gardiner A."/>
            <person name="Garfield D.A."/>
            <person name="Garvin B.E."/>
            <person name="Gibson G."/>
            <person name="Gilbert D."/>
            <person name="Gnerre S."/>
            <person name="Godfrey J."/>
            <person name="Good R."/>
            <person name="Gotea V."/>
            <person name="Gravely B."/>
            <person name="Greenberg A.J."/>
            <person name="Griffiths-Jones S."/>
            <person name="Gross S."/>
            <person name="Guigo R."/>
            <person name="Gustafson E.A."/>
            <person name="Haerty W."/>
            <person name="Hahn M.W."/>
            <person name="Halligan D.L."/>
            <person name="Halpern A.L."/>
            <person name="Halter G.M."/>
            <person name="Han M.V."/>
            <person name="Heger A."/>
            <person name="Hillier L."/>
            <person name="Hinrichs A.S."/>
            <person name="Holmes I."/>
            <person name="Hoskins R.A."/>
            <person name="Hubisz M.J."/>
            <person name="Hultmark D."/>
            <person name="Huntley M.A."/>
            <person name="Jaffe D.B."/>
            <person name="Jagadeeshan S."/>
            <person name="Jeck W.R."/>
            <person name="Johnson J."/>
            <person name="Jones C.D."/>
            <person name="Jordan W.C."/>
            <person name="Karpen G.H."/>
            <person name="Kataoka E."/>
            <person name="Keightley P.D."/>
            <person name="Kheradpour P."/>
            <person name="Kirkness E.F."/>
            <person name="Koerich L.B."/>
            <person name="Kristiansen K."/>
            <person name="Kudrna D."/>
            <person name="Kulathinal R.J."/>
            <person name="Kumar S."/>
            <person name="Kwok R."/>
            <person name="Lander E."/>
            <person name="Langley C.H."/>
            <person name="Lapoint R."/>
            <person name="Lazzaro B.P."/>
            <person name="Lee S.J."/>
            <person name="Levesque L."/>
            <person name="Li R."/>
            <person name="Lin C.F."/>
            <person name="Lin M.F."/>
            <person name="Lindblad-Toh K."/>
            <person name="Llopart A."/>
            <person name="Long M."/>
            <person name="Low L."/>
            <person name="Lozovsky E."/>
            <person name="Lu J."/>
            <person name="Luo M."/>
            <person name="Machado C.A."/>
            <person name="Makalowski W."/>
            <person name="Marzo M."/>
            <person name="Matsuda M."/>
            <person name="Matzkin L."/>
            <person name="McAllister B."/>
            <person name="McBride C.S."/>
            <person name="McKernan B."/>
            <person name="McKernan K."/>
            <person name="Mendez-Lago M."/>
            <person name="Minx P."/>
            <person name="Mollenhauer M.U."/>
            <person name="Montooth K."/>
            <person name="Mount S.M."/>
            <person name="Mu X."/>
            <person name="Myers E."/>
            <person name="Negre B."/>
            <person name="Newfeld S."/>
            <person name="Nielsen R."/>
            <person name="Noor M.A."/>
            <person name="O'Grady P."/>
            <person name="Pachter L."/>
            <person name="Papaceit M."/>
            <person name="Parisi M.J."/>
            <person name="Parisi M."/>
            <person name="Parts L."/>
            <person name="Pedersen J.S."/>
            <person name="Pesole G."/>
            <person name="Phillippy A.M."/>
            <person name="Ponting C.P."/>
            <person name="Pop M."/>
            <person name="Porcelli D."/>
            <person name="Powell J.R."/>
            <person name="Prohaska S."/>
            <person name="Pruitt K."/>
            <person name="Puig M."/>
            <person name="Quesneville H."/>
            <person name="Ram K.R."/>
            <person name="Rand D."/>
            <person name="Rasmussen M.D."/>
            <person name="Reed L.K."/>
            <person name="Reenan R."/>
            <person name="Reily A."/>
            <person name="Remington K.A."/>
            <person name="Rieger T.T."/>
            <person name="Ritchie M.G."/>
            <person name="Robin C."/>
            <person name="Rogers Y.H."/>
            <person name="Rohde C."/>
            <person name="Rozas J."/>
            <person name="Rubenfield M.J."/>
            <person name="Ruiz A."/>
            <person name="Russo S."/>
            <person name="Salzberg S.L."/>
            <person name="Sanchez-Gracia A."/>
            <person name="Saranga D.J."/>
            <person name="Sato H."/>
            <person name="Schaeffer S.W."/>
            <person name="Schatz M.C."/>
            <person name="Schlenke T."/>
            <person name="Schwartz R."/>
            <person name="Segarra C."/>
            <person name="Singh R.S."/>
            <person name="Sirot L."/>
            <person name="Sirota M."/>
            <person name="Sisneros N.B."/>
            <person name="Smith C.D."/>
            <person name="Smith T.F."/>
            <person name="Spieth J."/>
            <person name="Stage D.E."/>
            <person name="Stark A."/>
            <person name="Stephan W."/>
            <person name="Strausberg R.L."/>
            <person name="Strempel S."/>
            <person name="Sturgill D."/>
            <person name="Sutton G."/>
            <person name="Sutton G.G."/>
            <person name="Tao W."/>
            <person name="Teichmann S."/>
            <person name="Tobari Y.N."/>
            <person name="Tomimura Y."/>
            <person name="Tsolas J.M."/>
            <person name="Valente V.L."/>
            <person name="Venter E."/>
            <person name="Venter J.C."/>
            <person name="Vicario S."/>
            <person name="Vieira F.G."/>
            <person name="Vilella A.J."/>
            <person name="Villasante A."/>
            <person name="Walenz B."/>
            <person name="Wang J."/>
            <person name="Wasserman M."/>
            <person name="Watts T."/>
            <person name="Wilson D."/>
            <person name="Wilson R.K."/>
            <person name="Wing R.A."/>
            <person name="Wolfner M.F."/>
            <person name="Wong A."/>
            <person name="Wong G.K."/>
            <person name="Wu C.I."/>
            <person name="Wu G."/>
            <person name="Yamamoto D."/>
            <person name="Yang H.P."/>
            <person name="Yang S.P."/>
            <person name="Yorke J.A."/>
            <person name="Yoshida K."/>
            <person name="Zdobnov E."/>
            <person name="Zhang P."/>
            <person name="Zhang Y."/>
            <person name="Zimin A.V."/>
            <person name="Baldwin J."/>
            <person name="Abdouelleil A."/>
            <person name="Abdulkadir J."/>
            <person name="Abebe A."/>
            <person name="Abera B."/>
            <person name="Abreu J."/>
            <person name="Acer S.C."/>
            <person name="Aftuck L."/>
            <person name="Alexander A."/>
            <person name="An P."/>
            <person name="Anderson E."/>
            <person name="Anderson S."/>
            <person name="Arachi H."/>
            <person name="Azer M."/>
            <person name="Bachantsang P."/>
            <person name="Barry A."/>
            <person name="Bayul T."/>
            <person name="Berlin A."/>
            <person name="Bessette D."/>
            <person name="Bloom T."/>
            <person name="Blye J."/>
            <person name="Boguslavskiy L."/>
            <person name="Bonnet C."/>
            <person name="Boukhgalter B."/>
            <person name="Bourzgui I."/>
            <person name="Brown A."/>
            <person name="Cahill P."/>
            <person name="Channer S."/>
            <person name="Cheshatsang Y."/>
            <person name="Chuda L."/>
            <person name="Citroen M."/>
            <person name="Collymore A."/>
            <person name="Cooke P."/>
            <person name="Costello M."/>
            <person name="D'Aco K."/>
            <person name="Daza R."/>
            <person name="De Haan G."/>
            <person name="DeGray S."/>
            <person name="DeMaso C."/>
            <person name="Dhargay N."/>
            <person name="Dooley K."/>
            <person name="Dooley E."/>
            <person name="Doricent M."/>
            <person name="Dorje P."/>
            <person name="Dorjee K."/>
            <person name="Dupes A."/>
            <person name="Elong R."/>
            <person name="Falk J."/>
            <person name="Farina A."/>
            <person name="Faro S."/>
            <person name="Ferguson D."/>
            <person name="Fisher S."/>
            <person name="Foley C.D."/>
            <person name="Franke A."/>
            <person name="Friedrich D."/>
            <person name="Gadbois L."/>
            <person name="Gearin G."/>
            <person name="Gearin C.R."/>
            <person name="Giannoukos G."/>
            <person name="Goode T."/>
            <person name="Graham J."/>
            <person name="Grandbois E."/>
            <person name="Grewal S."/>
            <person name="Gyaltsen K."/>
            <person name="Hafez N."/>
            <person name="Hagos B."/>
            <person name="Hall J."/>
            <person name="Henson C."/>
            <person name="Hollinger A."/>
            <person name="Honan T."/>
            <person name="Huard M.D."/>
            <person name="Hughes L."/>
            <person name="Hurhula B."/>
            <person name="Husby M.E."/>
            <person name="Kamat A."/>
            <person name="Kanga B."/>
            <person name="Kashin S."/>
            <person name="Khazanovich D."/>
            <person name="Kisner P."/>
            <person name="Lance K."/>
            <person name="Lara M."/>
            <person name="Lee W."/>
            <person name="Lennon N."/>
            <person name="Letendre F."/>
            <person name="LeVine R."/>
            <person name="Lipovsky A."/>
            <person name="Liu X."/>
            <person name="Liu J."/>
            <person name="Liu S."/>
            <person name="Lokyitsang T."/>
            <person name="Lokyitsang Y."/>
            <person name="Lubonja R."/>
            <person name="Lui A."/>
            <person name="MacDonald P."/>
            <person name="Magnisalis V."/>
            <person name="Maru K."/>
            <person name="Matthews C."/>
            <person name="McCusker W."/>
            <person name="McDonough S."/>
            <person name="Mehta T."/>
            <person name="Meldrim J."/>
            <person name="Meneus L."/>
            <person name="Mihai O."/>
            <person name="Mihalev A."/>
            <person name="Mihova T."/>
            <person name="Mittelman R."/>
            <person name="Mlenga V."/>
            <person name="Montmayeur A."/>
            <person name="Mulrain L."/>
            <person name="Navidi A."/>
            <person name="Naylor J."/>
            <person name="Negash T."/>
            <person name="Nguyen T."/>
            <person name="Nguyen N."/>
            <person name="Nicol R."/>
            <person name="Norbu C."/>
            <person name="Norbu N."/>
            <person name="Novod N."/>
            <person name="O'Neill B."/>
            <person name="Osman S."/>
            <person name="Markiewicz E."/>
            <person name="Oyono O.L."/>
            <person name="Patti C."/>
            <person name="Phunkhang P."/>
            <person name="Pierre F."/>
            <person name="Priest M."/>
            <person name="Raghuraman S."/>
            <person name="Rege F."/>
            <person name="Reyes R."/>
            <person name="Rise C."/>
            <person name="Rogov P."/>
            <person name="Ross K."/>
            <person name="Ryan E."/>
            <person name="Settipalli S."/>
            <person name="Shea T."/>
            <person name="Sherpa N."/>
            <person name="Shi L."/>
            <person name="Shih D."/>
            <person name="Sparrow T."/>
            <person name="Spaulding J."/>
            <person name="Stalker J."/>
            <person name="Stange-Thomann N."/>
            <person name="Stavropoulos S."/>
            <person name="Stone C."/>
            <person name="Strader C."/>
            <person name="Tesfaye S."/>
            <person name="Thomson T."/>
            <person name="Thoulutsang Y."/>
            <person name="Thoulutsang D."/>
            <person name="Topham K."/>
            <person name="Topping I."/>
            <person name="Tsamla T."/>
            <person name="Vassiliev H."/>
            <person name="Vo A."/>
            <person name="Wangchuk T."/>
            <person name="Wangdi T."/>
            <person name="Weiand M."/>
            <person name="Wilkinson J."/>
            <person name="Wilson A."/>
            <person name="Yadav S."/>
            <person name="Young G."/>
            <person name="Yu Q."/>
            <person name="Zembek L."/>
            <person name="Zhong D."/>
            <person name="Zimmer A."/>
            <person name="Zwirko Z."/>
            <person name="Jaffe D.B."/>
            <person name="Alvarez P."/>
            <person name="Brockman W."/>
            <person name="Butler J."/>
            <person name="Chin C."/>
            <person name="Gnerre S."/>
            <person name="Grabherr M."/>
            <person name="Kleber M."/>
            <person name="Mauceli E."/>
            <person name="MacCallum I."/>
        </authorList>
    </citation>
    <scope>NUCLEOTIDE SEQUENCE [LARGE SCALE GENOMIC DNA]</scope>
    <source>
        <strain evidence="10">Tucson 14024-0371.13</strain>
    </source>
</reference>
<evidence type="ECO:0000313" key="10">
    <source>
        <dbReference type="Proteomes" id="UP000007801"/>
    </source>
</evidence>
<feature type="compositionally biased region" description="Polar residues" evidence="6">
    <location>
        <begin position="132"/>
        <end position="148"/>
    </location>
</feature>
<dbReference type="STRING" id="7217.B3M500"/>
<evidence type="ECO:0000256" key="6">
    <source>
        <dbReference type="SAM" id="MobiDB-lite"/>
    </source>
</evidence>
<name>B3M500_DROAN</name>
<dbReference type="PROSITE" id="PS50940">
    <property type="entry name" value="CHIT_BIND_II"/>
    <property type="match status" value="3"/>
</dbReference>
<organism evidence="9 10">
    <name type="scientific">Drosophila ananassae</name>
    <name type="common">Fruit fly</name>
    <dbReference type="NCBI Taxonomy" id="7217"/>
    <lineage>
        <taxon>Eukaryota</taxon>
        <taxon>Metazoa</taxon>
        <taxon>Ecdysozoa</taxon>
        <taxon>Arthropoda</taxon>
        <taxon>Hexapoda</taxon>
        <taxon>Insecta</taxon>
        <taxon>Pterygota</taxon>
        <taxon>Neoptera</taxon>
        <taxon>Endopterygota</taxon>
        <taxon>Diptera</taxon>
        <taxon>Brachycera</taxon>
        <taxon>Muscomorpha</taxon>
        <taxon>Ephydroidea</taxon>
        <taxon>Drosophilidae</taxon>
        <taxon>Drosophila</taxon>
        <taxon>Sophophora</taxon>
    </lineage>
</organism>
<dbReference type="GO" id="GO:0008061">
    <property type="term" value="F:chitin binding"/>
    <property type="evidence" value="ECO:0007669"/>
    <property type="project" value="UniProtKB-KW"/>
</dbReference>
<dbReference type="PhylomeDB" id="B3M500"/>
<keyword evidence="3" id="KW-0677">Repeat</keyword>
<evidence type="ECO:0000259" key="8">
    <source>
        <dbReference type="PROSITE" id="PS50940"/>
    </source>
</evidence>
<keyword evidence="1" id="KW-0147">Chitin-binding</keyword>
<dbReference type="OrthoDB" id="6020543at2759"/>
<keyword evidence="4" id="KW-1015">Disulfide bond</keyword>
<dbReference type="KEGG" id="dan:6507101"/>
<feature type="chain" id="PRO_5002792044" description="Chitin-binding type-2 domain-containing protein" evidence="7">
    <location>
        <begin position="21"/>
        <end position="290"/>
    </location>
</feature>
<dbReference type="SMART" id="SM00494">
    <property type="entry name" value="ChtBD2"/>
    <property type="match status" value="3"/>
</dbReference>
<dbReference type="PANTHER" id="PTHR23301">
    <property type="entry name" value="CHITIN BINDING PERITROPHIN-A"/>
    <property type="match status" value="1"/>
</dbReference>
<evidence type="ECO:0000256" key="7">
    <source>
        <dbReference type="SAM" id="SignalP"/>
    </source>
</evidence>
<sequence length="290" mass="32264">MLKLWQYYPIFILVLGQSQADVFDECNGADRFSFVESPKSCAHYIYCDGDDSYDGECEDREYFSAELQLCEPMGDIDCRSGLPIPAESTNNTPNSESAPAPSENNSGPETEVVSSTVATTLSTTVAPPGPSVTVTSRPPTNETGGTISTGLYPSIEVAVTTLCPRQDNQSRIVLMPNRNSCSDYFICYQGDPLPMSCAASLHFNSRSGKCDHPENVKCLSMSSNPREQCKRHTIDVYPHPDNCNYFYQCRLGFLIVQQCPFFYGWDYEKRSCVALSQAKCYNKVQQRLSK</sequence>
<dbReference type="InterPro" id="IPR002557">
    <property type="entry name" value="Chitin-bd_dom"/>
</dbReference>
<dbReference type="OMA" id="LAMCEPM"/>
<dbReference type="PANTHER" id="PTHR23301:SF0">
    <property type="entry name" value="CHITIN-BINDING TYPE-2 DOMAIN-CONTAINING PROTEIN-RELATED"/>
    <property type="match status" value="1"/>
</dbReference>
<proteinExistence type="predicted"/>
<evidence type="ECO:0000256" key="3">
    <source>
        <dbReference type="ARBA" id="ARBA00022737"/>
    </source>
</evidence>
<keyword evidence="10" id="KW-1185">Reference proteome</keyword>
<evidence type="ECO:0000256" key="5">
    <source>
        <dbReference type="ARBA" id="ARBA00023180"/>
    </source>
</evidence>
<dbReference type="AlphaFoldDB" id="B3M500"/>
<gene>
    <name evidence="9" type="primary">Dana\GF24469</name>
    <name evidence="9" type="synonym">dana_GLEANR_9188</name>
    <name evidence="9" type="ORF">GF24469</name>
</gene>
<dbReference type="SUPFAM" id="SSF57625">
    <property type="entry name" value="Invertebrate chitin-binding proteins"/>
    <property type="match status" value="3"/>
</dbReference>
<keyword evidence="5" id="KW-0325">Glycoprotein</keyword>
<dbReference type="Pfam" id="PF01607">
    <property type="entry name" value="CBM_14"/>
    <property type="match status" value="3"/>
</dbReference>
<evidence type="ECO:0000256" key="1">
    <source>
        <dbReference type="ARBA" id="ARBA00022669"/>
    </source>
</evidence>
<protein>
    <recommendedName>
        <fullName evidence="8">Chitin-binding type-2 domain-containing protein</fullName>
    </recommendedName>
</protein>
<evidence type="ECO:0000256" key="4">
    <source>
        <dbReference type="ARBA" id="ARBA00023157"/>
    </source>
</evidence>
<feature type="region of interest" description="Disordered" evidence="6">
    <location>
        <begin position="81"/>
        <end position="148"/>
    </location>
</feature>
<dbReference type="Gene3D" id="2.170.140.10">
    <property type="entry name" value="Chitin binding domain"/>
    <property type="match status" value="3"/>
</dbReference>
<dbReference type="EMBL" id="CH902618">
    <property type="protein sequence ID" value="EDV39479.1"/>
    <property type="molecule type" value="Genomic_DNA"/>
</dbReference>
<dbReference type="eggNOG" id="ENOG502R6YK">
    <property type="taxonomic scope" value="Eukaryota"/>
</dbReference>
<feature type="domain" description="Chitin-binding type-2" evidence="8">
    <location>
        <begin position="160"/>
        <end position="220"/>
    </location>
</feature>
<feature type="compositionally biased region" description="Polar residues" evidence="6">
    <location>
        <begin position="87"/>
        <end position="108"/>
    </location>
</feature>
<dbReference type="InterPro" id="IPR036508">
    <property type="entry name" value="Chitin-bd_dom_sf"/>
</dbReference>
<dbReference type="GO" id="GO:0005576">
    <property type="term" value="C:extracellular region"/>
    <property type="evidence" value="ECO:0007669"/>
    <property type="project" value="InterPro"/>
</dbReference>
<evidence type="ECO:0000256" key="2">
    <source>
        <dbReference type="ARBA" id="ARBA00022729"/>
    </source>
</evidence>
<dbReference type="InterPro" id="IPR051940">
    <property type="entry name" value="Chitin_bind-dev_reg"/>
</dbReference>
<dbReference type="Proteomes" id="UP000007801">
    <property type="component" value="Unassembled WGS sequence"/>
</dbReference>
<evidence type="ECO:0000313" key="9">
    <source>
        <dbReference type="EMBL" id="EDV39479.1"/>
    </source>
</evidence>